<sequence>MSDGDRMITSPSESEVETPLENPSSSILSPPDSQHRERTMPTSASGSSIANSNGKRPIQTISNGNDDVEELAAMANGKARQEMPTKTHAASGYTWIRAEDEPGYSWRNKNALDEATRAWDSMQHRDRMVKNKYGDPFEAYEKEQAIAASLK</sequence>
<protein>
    <submittedName>
        <fullName evidence="2">Uncharacterized protein</fullName>
    </submittedName>
</protein>
<evidence type="ECO:0000313" key="2">
    <source>
        <dbReference type="EMBL" id="CAK4031568.1"/>
    </source>
</evidence>
<dbReference type="EMBL" id="CAVMBE010000050">
    <property type="protein sequence ID" value="CAK4031568.1"/>
    <property type="molecule type" value="Genomic_DNA"/>
</dbReference>
<evidence type="ECO:0000313" key="3">
    <source>
        <dbReference type="Proteomes" id="UP001296104"/>
    </source>
</evidence>
<accession>A0AAI9ECT3</accession>
<reference evidence="2" key="1">
    <citation type="submission" date="2023-11" db="EMBL/GenBank/DDBJ databases">
        <authorList>
            <person name="Alioto T."/>
            <person name="Alioto T."/>
            <person name="Gomez Garrido J."/>
        </authorList>
    </citation>
    <scope>NUCLEOTIDE SEQUENCE</scope>
</reference>
<keyword evidence="3" id="KW-1185">Reference proteome</keyword>
<feature type="compositionally biased region" description="Low complexity" evidence="1">
    <location>
        <begin position="43"/>
        <end position="54"/>
    </location>
</feature>
<comment type="caution">
    <text evidence="2">The sequence shown here is derived from an EMBL/GenBank/DDBJ whole genome shotgun (WGS) entry which is preliminary data.</text>
</comment>
<dbReference type="AlphaFoldDB" id="A0AAI9ECT3"/>
<dbReference type="Proteomes" id="UP001296104">
    <property type="component" value="Unassembled WGS sequence"/>
</dbReference>
<proteinExistence type="predicted"/>
<gene>
    <name evidence="2" type="ORF">LECACI_7A006726</name>
</gene>
<name>A0AAI9ECT3_9PEZI</name>
<feature type="compositionally biased region" description="Polar residues" evidence="1">
    <location>
        <begin position="21"/>
        <end position="32"/>
    </location>
</feature>
<organism evidence="2 3">
    <name type="scientific">Lecanosticta acicola</name>
    <dbReference type="NCBI Taxonomy" id="111012"/>
    <lineage>
        <taxon>Eukaryota</taxon>
        <taxon>Fungi</taxon>
        <taxon>Dikarya</taxon>
        <taxon>Ascomycota</taxon>
        <taxon>Pezizomycotina</taxon>
        <taxon>Dothideomycetes</taxon>
        <taxon>Dothideomycetidae</taxon>
        <taxon>Mycosphaerellales</taxon>
        <taxon>Mycosphaerellaceae</taxon>
        <taxon>Lecanosticta</taxon>
    </lineage>
</organism>
<evidence type="ECO:0000256" key="1">
    <source>
        <dbReference type="SAM" id="MobiDB-lite"/>
    </source>
</evidence>
<feature type="region of interest" description="Disordered" evidence="1">
    <location>
        <begin position="1"/>
        <end position="64"/>
    </location>
</feature>